<organism evidence="1 2">
    <name type="scientific">Jiella pelagia</name>
    <dbReference type="NCBI Taxonomy" id="2986949"/>
    <lineage>
        <taxon>Bacteria</taxon>
        <taxon>Pseudomonadati</taxon>
        <taxon>Pseudomonadota</taxon>
        <taxon>Alphaproteobacteria</taxon>
        <taxon>Hyphomicrobiales</taxon>
        <taxon>Aurantimonadaceae</taxon>
        <taxon>Jiella</taxon>
    </lineage>
</organism>
<evidence type="ECO:0000313" key="2">
    <source>
        <dbReference type="Proteomes" id="UP001164020"/>
    </source>
</evidence>
<sequence length="38" mass="4087">MIRAHGAEAEASGRGYSELAEADRSALIAWLKTLRVGE</sequence>
<evidence type="ECO:0000313" key="1">
    <source>
        <dbReference type="EMBL" id="WAP70028.1"/>
    </source>
</evidence>
<evidence type="ECO:0008006" key="3">
    <source>
        <dbReference type="Google" id="ProtNLM"/>
    </source>
</evidence>
<proteinExistence type="predicted"/>
<dbReference type="EMBL" id="CP114029">
    <property type="protein sequence ID" value="WAP70028.1"/>
    <property type="molecule type" value="Genomic_DNA"/>
</dbReference>
<protein>
    <recommendedName>
        <fullName evidence="3">Cytochrome c</fullName>
    </recommendedName>
</protein>
<keyword evidence="2" id="KW-1185">Reference proteome</keyword>
<name>A0ABY7C2V1_9HYPH</name>
<reference evidence="1" key="1">
    <citation type="submission" date="2022-12" db="EMBL/GenBank/DDBJ databases">
        <title>Jiella pelagia sp. nov., isolated from phosphonate enriched culture of Northwest Pacific surface seawater.</title>
        <authorList>
            <person name="Shin D.Y."/>
            <person name="Hwang C.Y."/>
        </authorList>
    </citation>
    <scope>NUCLEOTIDE SEQUENCE</scope>
    <source>
        <strain evidence="1">HL-NP1</strain>
    </source>
</reference>
<dbReference type="Proteomes" id="UP001164020">
    <property type="component" value="Chromosome"/>
</dbReference>
<gene>
    <name evidence="1" type="ORF">OH818_07715</name>
</gene>
<accession>A0ABY7C2V1</accession>
<dbReference type="RefSeq" id="WP_268882457.1">
    <property type="nucleotide sequence ID" value="NZ_CP114029.1"/>
</dbReference>